<proteinExistence type="predicted"/>
<gene>
    <name evidence="7" type="ORF">HW532_19795</name>
</gene>
<dbReference type="EMBL" id="CP058214">
    <property type="protein sequence ID" value="QPC44744.1"/>
    <property type="molecule type" value="Genomic_DNA"/>
</dbReference>
<evidence type="ECO:0000256" key="2">
    <source>
        <dbReference type="ARBA" id="ARBA00023002"/>
    </source>
</evidence>
<dbReference type="CDD" id="cd03023">
    <property type="entry name" value="DsbA_Com1_like"/>
    <property type="match status" value="1"/>
</dbReference>
<dbReference type="PROSITE" id="PS00194">
    <property type="entry name" value="THIOREDOXIN_1"/>
    <property type="match status" value="1"/>
</dbReference>
<feature type="domain" description="Thioredoxin" evidence="6">
    <location>
        <begin position="62"/>
        <end position="250"/>
    </location>
</feature>
<dbReference type="PROSITE" id="PS51352">
    <property type="entry name" value="THIOREDOXIN_2"/>
    <property type="match status" value="1"/>
</dbReference>
<evidence type="ECO:0000256" key="1">
    <source>
        <dbReference type="ARBA" id="ARBA00022729"/>
    </source>
</evidence>
<feature type="signal peptide" evidence="5">
    <location>
        <begin position="1"/>
        <end position="29"/>
    </location>
</feature>
<dbReference type="Pfam" id="PF01323">
    <property type="entry name" value="DSBA"/>
    <property type="match status" value="1"/>
</dbReference>
<keyword evidence="1 5" id="KW-0732">Signal</keyword>
<dbReference type="InterPro" id="IPR017937">
    <property type="entry name" value="Thioredoxin_CS"/>
</dbReference>
<dbReference type="KEGG" id="kmn:HW532_19795"/>
<dbReference type="SUPFAM" id="SSF52833">
    <property type="entry name" value="Thioredoxin-like"/>
    <property type="match status" value="1"/>
</dbReference>
<accession>A0A7S8HDQ6</accession>
<dbReference type="InterPro" id="IPR001853">
    <property type="entry name" value="DSBA-like_thioredoxin_dom"/>
</dbReference>
<evidence type="ECO:0000313" key="7">
    <source>
        <dbReference type="EMBL" id="QPC44744.1"/>
    </source>
</evidence>
<dbReference type="RefSeq" id="WP_213162113.1">
    <property type="nucleotide sequence ID" value="NZ_CP058214.1"/>
</dbReference>
<name>A0A7S8HDQ6_9HYPH</name>
<keyword evidence="3" id="KW-1015">Disulfide bond</keyword>
<dbReference type="PANTHER" id="PTHR13887:SF14">
    <property type="entry name" value="DISULFIDE BOND FORMATION PROTEIN D"/>
    <property type="match status" value="1"/>
</dbReference>
<dbReference type="AlphaFoldDB" id="A0A7S8HDQ6"/>
<evidence type="ECO:0000313" key="8">
    <source>
        <dbReference type="Proteomes" id="UP000593594"/>
    </source>
</evidence>
<organism evidence="7 8">
    <name type="scientific">Kaustia mangrovi</name>
    <dbReference type="NCBI Taxonomy" id="2593653"/>
    <lineage>
        <taxon>Bacteria</taxon>
        <taxon>Pseudomonadati</taxon>
        <taxon>Pseudomonadota</taxon>
        <taxon>Alphaproteobacteria</taxon>
        <taxon>Hyphomicrobiales</taxon>
        <taxon>Parvibaculaceae</taxon>
        <taxon>Kaustia</taxon>
    </lineage>
</organism>
<feature type="chain" id="PRO_5032601159" evidence="5">
    <location>
        <begin position="30"/>
        <end position="253"/>
    </location>
</feature>
<dbReference type="Gene3D" id="3.40.30.10">
    <property type="entry name" value="Glutaredoxin"/>
    <property type="match status" value="1"/>
</dbReference>
<keyword evidence="8" id="KW-1185">Reference proteome</keyword>
<keyword evidence="2" id="KW-0560">Oxidoreductase</keyword>
<dbReference type="Proteomes" id="UP000593594">
    <property type="component" value="Chromosome"/>
</dbReference>
<dbReference type="InterPro" id="IPR036249">
    <property type="entry name" value="Thioredoxin-like_sf"/>
</dbReference>
<keyword evidence="4" id="KW-0676">Redox-active center</keyword>
<sequence length="253" mass="27712">MRSAKRLAVLFTSAAVALAVPAGMAPAQAEEFSDAQRGEIGEIVRDYLLENPEVLREAFQALEEKEQAAQAEKVTDLIRENSDALFQSPLDHVAGNPDGDVTMVEFFDYNCGYCKRSLADVLALIENDPDLRFIPKEFPILGPGSVFASRAAIASRKQDKYWPFHLAMMKHRGEIDEDTVLKIAGDVGLDVEQLKTDMEAPEVKETIEQGYKLANLLGIQGTPAFVIGEQFVPGAMGREVLEGAIDAERQAGE</sequence>
<dbReference type="Pfam" id="PF18312">
    <property type="entry name" value="ScsC_N"/>
    <property type="match status" value="1"/>
</dbReference>
<dbReference type="PANTHER" id="PTHR13887">
    <property type="entry name" value="GLUTATHIONE S-TRANSFERASE KAPPA"/>
    <property type="match status" value="1"/>
</dbReference>
<evidence type="ECO:0000259" key="6">
    <source>
        <dbReference type="PROSITE" id="PS51352"/>
    </source>
</evidence>
<dbReference type="InterPro" id="IPR041205">
    <property type="entry name" value="ScsC_N"/>
</dbReference>
<protein>
    <submittedName>
        <fullName evidence="7">DsbA family protein</fullName>
    </submittedName>
</protein>
<evidence type="ECO:0000256" key="5">
    <source>
        <dbReference type="SAM" id="SignalP"/>
    </source>
</evidence>
<evidence type="ECO:0000256" key="3">
    <source>
        <dbReference type="ARBA" id="ARBA00023157"/>
    </source>
</evidence>
<reference evidence="7 8" key="1">
    <citation type="submission" date="2020-06" db="EMBL/GenBank/DDBJ databases">
        <title>Genome sequence of 2 isolates from Red Sea Mangroves.</title>
        <authorList>
            <person name="Sefrji F."/>
            <person name="Michoud G."/>
            <person name="Merlino G."/>
            <person name="Daffonchio D."/>
        </authorList>
    </citation>
    <scope>NUCLEOTIDE SEQUENCE [LARGE SCALE GENOMIC DNA]</scope>
    <source>
        <strain evidence="7 8">R1DC25</strain>
    </source>
</reference>
<evidence type="ECO:0000256" key="4">
    <source>
        <dbReference type="ARBA" id="ARBA00023284"/>
    </source>
</evidence>
<dbReference type="InterPro" id="IPR013766">
    <property type="entry name" value="Thioredoxin_domain"/>
</dbReference>
<dbReference type="GO" id="GO:0015036">
    <property type="term" value="F:disulfide oxidoreductase activity"/>
    <property type="evidence" value="ECO:0007669"/>
    <property type="project" value="UniProtKB-ARBA"/>
</dbReference>